<dbReference type="AlphaFoldDB" id="A0A4Q0XH50"/>
<keyword evidence="8" id="KW-0234">DNA repair</keyword>
<evidence type="ECO:0000256" key="1">
    <source>
        <dbReference type="ARBA" id="ARBA00001936"/>
    </source>
</evidence>
<name>A0A4Q0XH50_9FLAO</name>
<keyword evidence="9" id="KW-1133">Transmembrane helix</keyword>
<keyword evidence="7" id="KW-0460">Magnesium</keyword>
<dbReference type="InterPro" id="IPR051547">
    <property type="entry name" value="TDP2-like"/>
</dbReference>
<evidence type="ECO:0000256" key="4">
    <source>
        <dbReference type="ARBA" id="ARBA00022723"/>
    </source>
</evidence>
<proteinExistence type="predicted"/>
<feature type="transmembrane region" description="Helical" evidence="9">
    <location>
        <begin position="68"/>
        <end position="86"/>
    </location>
</feature>
<evidence type="ECO:0000313" key="11">
    <source>
        <dbReference type="EMBL" id="RXJ50688.1"/>
    </source>
</evidence>
<sequence>MKKLNLFDKLLFFFNSIAATTLLLAYILPYMEPKRFAFLSVLSLTVPFLIIVNLLFVIYWLLKVKKQLLLSLIVLLIGFNHVASLYKISASKQVEDEDNIAVMNYNVRLFNVFKWIPDIDATKEISQFIDDKKPDIISMQEYRPDKTLVLKGYYRFEAVGGKKIKNGQAIFSKFPIINRGSIEFPNTYNNAIFADIVKGKDTIRIYNVHLQSLKVDANTDPLKNEAAENLFRRVGSTFRLQQAQADLFLNHKAKSPYKTIVCGDFNNTAYSYVYKEIKGNELKDAFVEAGNGFGRTFDFKFFPVRIDFILVDDHFEINGFRTFDIKLSDHFPIMSKVKVKQIGG</sequence>
<dbReference type="PANTHER" id="PTHR15822">
    <property type="entry name" value="TRAF AND TNF RECEPTOR-ASSOCIATED PROTEIN"/>
    <property type="match status" value="1"/>
</dbReference>
<keyword evidence="3" id="KW-0540">Nuclease</keyword>
<evidence type="ECO:0000256" key="9">
    <source>
        <dbReference type="SAM" id="Phobius"/>
    </source>
</evidence>
<keyword evidence="9" id="KW-0472">Membrane</keyword>
<keyword evidence="6" id="KW-0378">Hydrolase</keyword>
<feature type="transmembrane region" description="Helical" evidence="9">
    <location>
        <begin position="12"/>
        <end position="31"/>
    </location>
</feature>
<evidence type="ECO:0000256" key="6">
    <source>
        <dbReference type="ARBA" id="ARBA00022801"/>
    </source>
</evidence>
<evidence type="ECO:0000256" key="5">
    <source>
        <dbReference type="ARBA" id="ARBA00022763"/>
    </source>
</evidence>
<dbReference type="Proteomes" id="UP000289792">
    <property type="component" value="Unassembled WGS sequence"/>
</dbReference>
<dbReference type="OrthoDB" id="635146at2"/>
<dbReference type="PANTHER" id="PTHR15822:SF4">
    <property type="entry name" value="TYROSYL-DNA PHOSPHODIESTERASE 2"/>
    <property type="match status" value="1"/>
</dbReference>
<dbReference type="GO" id="GO:0016787">
    <property type="term" value="F:hydrolase activity"/>
    <property type="evidence" value="ECO:0007669"/>
    <property type="project" value="UniProtKB-KW"/>
</dbReference>
<evidence type="ECO:0000313" key="12">
    <source>
        <dbReference type="Proteomes" id="UP000289792"/>
    </source>
</evidence>
<gene>
    <name evidence="11" type="ORF">ESZ48_07995</name>
</gene>
<dbReference type="InterPro" id="IPR036691">
    <property type="entry name" value="Endo/exonu/phosph_ase_sf"/>
</dbReference>
<evidence type="ECO:0000256" key="8">
    <source>
        <dbReference type="ARBA" id="ARBA00023204"/>
    </source>
</evidence>
<keyword evidence="11" id="KW-0255">Endonuclease</keyword>
<evidence type="ECO:0000259" key="10">
    <source>
        <dbReference type="Pfam" id="PF03372"/>
    </source>
</evidence>
<dbReference type="GO" id="GO:0004519">
    <property type="term" value="F:endonuclease activity"/>
    <property type="evidence" value="ECO:0007669"/>
    <property type="project" value="UniProtKB-KW"/>
</dbReference>
<keyword evidence="5" id="KW-0227">DNA damage</keyword>
<dbReference type="Pfam" id="PF03372">
    <property type="entry name" value="Exo_endo_phos"/>
    <property type="match status" value="1"/>
</dbReference>
<reference evidence="11 12" key="1">
    <citation type="submission" date="2019-01" db="EMBL/GenBank/DDBJ databases">
        <title>Genome sequence of the Antarctic species Gelidibacter gilvus ACAM 158(T).</title>
        <authorList>
            <person name="Bowman J.P."/>
        </authorList>
    </citation>
    <scope>NUCLEOTIDE SEQUENCE [LARGE SCALE GENOMIC DNA]</scope>
    <source>
        <strain evidence="11 12">IC158</strain>
    </source>
</reference>
<dbReference type="InterPro" id="IPR005135">
    <property type="entry name" value="Endo/exonuclease/phosphatase"/>
</dbReference>
<keyword evidence="12" id="KW-1185">Reference proteome</keyword>
<organism evidence="11 12">
    <name type="scientific">Gelidibacter gilvus</name>
    <dbReference type="NCBI Taxonomy" id="59602"/>
    <lineage>
        <taxon>Bacteria</taxon>
        <taxon>Pseudomonadati</taxon>
        <taxon>Bacteroidota</taxon>
        <taxon>Flavobacteriia</taxon>
        <taxon>Flavobacteriales</taxon>
        <taxon>Flavobacteriaceae</taxon>
        <taxon>Gelidibacter</taxon>
    </lineage>
</organism>
<keyword evidence="9" id="KW-0812">Transmembrane</keyword>
<dbReference type="GO" id="GO:0006281">
    <property type="term" value="P:DNA repair"/>
    <property type="evidence" value="ECO:0007669"/>
    <property type="project" value="UniProtKB-KW"/>
</dbReference>
<evidence type="ECO:0000256" key="2">
    <source>
        <dbReference type="ARBA" id="ARBA00001946"/>
    </source>
</evidence>
<dbReference type="RefSeq" id="WP_129016805.1">
    <property type="nucleotide sequence ID" value="NZ_SDDZ01000003.1"/>
</dbReference>
<comment type="caution">
    <text evidence="11">The sequence shown here is derived from an EMBL/GenBank/DDBJ whole genome shotgun (WGS) entry which is preliminary data.</text>
</comment>
<comment type="cofactor">
    <cofactor evidence="1">
        <name>Mn(2+)</name>
        <dbReference type="ChEBI" id="CHEBI:29035"/>
    </cofactor>
</comment>
<protein>
    <submittedName>
        <fullName evidence="11">Endonuclease</fullName>
    </submittedName>
</protein>
<dbReference type="GO" id="GO:0046872">
    <property type="term" value="F:metal ion binding"/>
    <property type="evidence" value="ECO:0007669"/>
    <property type="project" value="UniProtKB-KW"/>
</dbReference>
<evidence type="ECO:0000256" key="3">
    <source>
        <dbReference type="ARBA" id="ARBA00022722"/>
    </source>
</evidence>
<keyword evidence="4" id="KW-0479">Metal-binding</keyword>
<dbReference type="Gene3D" id="3.60.10.10">
    <property type="entry name" value="Endonuclease/exonuclease/phosphatase"/>
    <property type="match status" value="1"/>
</dbReference>
<feature type="transmembrane region" description="Helical" evidence="9">
    <location>
        <begin position="37"/>
        <end position="61"/>
    </location>
</feature>
<accession>A0A4Q0XH50</accession>
<dbReference type="EMBL" id="SDDZ01000003">
    <property type="protein sequence ID" value="RXJ50688.1"/>
    <property type="molecule type" value="Genomic_DNA"/>
</dbReference>
<evidence type="ECO:0000256" key="7">
    <source>
        <dbReference type="ARBA" id="ARBA00022842"/>
    </source>
</evidence>
<feature type="domain" description="Endonuclease/exonuclease/phosphatase" evidence="10">
    <location>
        <begin position="104"/>
        <end position="330"/>
    </location>
</feature>
<dbReference type="SUPFAM" id="SSF56219">
    <property type="entry name" value="DNase I-like"/>
    <property type="match status" value="1"/>
</dbReference>
<comment type="cofactor">
    <cofactor evidence="2">
        <name>Mg(2+)</name>
        <dbReference type="ChEBI" id="CHEBI:18420"/>
    </cofactor>
</comment>
<dbReference type="CDD" id="cd09084">
    <property type="entry name" value="EEP-2"/>
    <property type="match status" value="1"/>
</dbReference>